<accession>A0A4Q4ZCY6</accession>
<dbReference type="GO" id="GO:0003677">
    <property type="term" value="F:DNA binding"/>
    <property type="evidence" value="ECO:0007669"/>
    <property type="project" value="UniProtKB-KW"/>
</dbReference>
<sequence>MPKRYDQYCPMAHALDLVGERWSLLVVRELMHGAKRYTDLVDALPGIGTNMLASRLRDLEANGIVTRRTLPPPAASRVYELTDYGRDLRPAMRELALWGARSLGPPTQDAGLFSGWLGNAMDIALAHRAPRGRFEFHVGDEVSSMIDGEVRPGPIDDADVVVETTPQGIYDMFVERRVDHIDVRGDRDLLAQLVDAAPPRAEVPSPA</sequence>
<evidence type="ECO:0000259" key="4">
    <source>
        <dbReference type="PROSITE" id="PS51118"/>
    </source>
</evidence>
<organism evidence="5 6">
    <name type="scientific">Nocardioides guangzhouensis</name>
    <dbReference type="NCBI Taxonomy" id="2497878"/>
    <lineage>
        <taxon>Bacteria</taxon>
        <taxon>Bacillati</taxon>
        <taxon>Actinomycetota</taxon>
        <taxon>Actinomycetes</taxon>
        <taxon>Propionibacteriales</taxon>
        <taxon>Nocardioidaceae</taxon>
        <taxon>Nocardioides</taxon>
    </lineage>
</organism>
<dbReference type="Proteomes" id="UP000295198">
    <property type="component" value="Unassembled WGS sequence"/>
</dbReference>
<protein>
    <submittedName>
        <fullName evidence="5">Transcriptional regulator</fullName>
    </submittedName>
</protein>
<feature type="domain" description="HTH hxlR-type" evidence="4">
    <location>
        <begin position="9"/>
        <end position="107"/>
    </location>
</feature>
<dbReference type="EMBL" id="SDKM01000014">
    <property type="protein sequence ID" value="RYP85863.1"/>
    <property type="molecule type" value="Genomic_DNA"/>
</dbReference>
<keyword evidence="3" id="KW-0804">Transcription</keyword>
<dbReference type="SUPFAM" id="SSF46785">
    <property type="entry name" value="Winged helix' DNA-binding domain"/>
    <property type="match status" value="1"/>
</dbReference>
<evidence type="ECO:0000256" key="1">
    <source>
        <dbReference type="ARBA" id="ARBA00023015"/>
    </source>
</evidence>
<proteinExistence type="predicted"/>
<name>A0A4Q4ZCY6_9ACTN</name>
<evidence type="ECO:0000313" key="6">
    <source>
        <dbReference type="Proteomes" id="UP000295198"/>
    </source>
</evidence>
<dbReference type="InterPro" id="IPR036388">
    <property type="entry name" value="WH-like_DNA-bd_sf"/>
</dbReference>
<keyword evidence="2" id="KW-0238">DNA-binding</keyword>
<gene>
    <name evidence="5" type="ORF">EKO23_11155</name>
</gene>
<evidence type="ECO:0000256" key="2">
    <source>
        <dbReference type="ARBA" id="ARBA00023125"/>
    </source>
</evidence>
<dbReference type="RefSeq" id="WP_134717222.1">
    <property type="nucleotide sequence ID" value="NZ_SDKM01000014.1"/>
</dbReference>
<comment type="caution">
    <text evidence="5">The sequence shown here is derived from an EMBL/GenBank/DDBJ whole genome shotgun (WGS) entry which is preliminary data.</text>
</comment>
<dbReference type="InterPro" id="IPR036390">
    <property type="entry name" value="WH_DNA-bd_sf"/>
</dbReference>
<reference evidence="5 6" key="1">
    <citation type="submission" date="2019-01" db="EMBL/GenBank/DDBJ databases">
        <title>Nocardioides guangzhouensis sp. nov., an actinobacterium isolated from soil.</title>
        <authorList>
            <person name="Fu Y."/>
            <person name="Cai Y."/>
            <person name="Lin Z."/>
            <person name="Chen P."/>
        </authorList>
    </citation>
    <scope>NUCLEOTIDE SEQUENCE [LARGE SCALE GENOMIC DNA]</scope>
    <source>
        <strain evidence="5 6">130</strain>
    </source>
</reference>
<keyword evidence="1" id="KW-0805">Transcription regulation</keyword>
<dbReference type="OrthoDB" id="9792527at2"/>
<dbReference type="Pfam" id="PF01638">
    <property type="entry name" value="HxlR"/>
    <property type="match status" value="1"/>
</dbReference>
<keyword evidence="6" id="KW-1185">Reference proteome</keyword>
<dbReference type="InterPro" id="IPR002577">
    <property type="entry name" value="HTH_HxlR"/>
</dbReference>
<evidence type="ECO:0000256" key="3">
    <source>
        <dbReference type="ARBA" id="ARBA00023163"/>
    </source>
</evidence>
<dbReference type="AlphaFoldDB" id="A0A4Q4ZCY6"/>
<dbReference type="PANTHER" id="PTHR33204">
    <property type="entry name" value="TRANSCRIPTIONAL REGULATOR, MARR FAMILY"/>
    <property type="match status" value="1"/>
</dbReference>
<dbReference type="PANTHER" id="PTHR33204:SF18">
    <property type="entry name" value="TRANSCRIPTIONAL REGULATORY PROTEIN"/>
    <property type="match status" value="1"/>
</dbReference>
<evidence type="ECO:0000313" key="5">
    <source>
        <dbReference type="EMBL" id="RYP85863.1"/>
    </source>
</evidence>
<dbReference type="PROSITE" id="PS51118">
    <property type="entry name" value="HTH_HXLR"/>
    <property type="match status" value="1"/>
</dbReference>
<dbReference type="Gene3D" id="1.10.10.10">
    <property type="entry name" value="Winged helix-like DNA-binding domain superfamily/Winged helix DNA-binding domain"/>
    <property type="match status" value="1"/>
</dbReference>